<evidence type="ECO:0000256" key="5">
    <source>
        <dbReference type="SAM" id="Phobius"/>
    </source>
</evidence>
<keyword evidence="3 4" id="KW-0408">Iron</keyword>
<dbReference type="OrthoDB" id="5287554at2"/>
<evidence type="ECO:0000256" key="2">
    <source>
        <dbReference type="ARBA" id="ARBA00022723"/>
    </source>
</evidence>
<dbReference type="InterPro" id="IPR051395">
    <property type="entry name" value="Cytochrome_c_Peroxidase/MauG"/>
</dbReference>
<keyword evidence="1 4" id="KW-0349">Heme</keyword>
<evidence type="ECO:0000313" key="8">
    <source>
        <dbReference type="Proteomes" id="UP000238196"/>
    </source>
</evidence>
<accession>A0A2S5KTH5</accession>
<keyword evidence="5" id="KW-0812">Transmembrane</keyword>
<protein>
    <recommendedName>
        <fullName evidence="6">Cytochrome c domain-containing protein</fullName>
    </recommendedName>
</protein>
<dbReference type="InterPro" id="IPR009056">
    <property type="entry name" value="Cyt_c-like_dom"/>
</dbReference>
<dbReference type="InterPro" id="IPR036909">
    <property type="entry name" value="Cyt_c-like_dom_sf"/>
</dbReference>
<dbReference type="AlphaFoldDB" id="A0A2S5KTH5"/>
<reference evidence="7 8" key="1">
    <citation type="submission" date="2018-02" db="EMBL/GenBank/DDBJ databases">
        <title>novel marine gammaproteobacteria from coastal saline agro ecosystem.</title>
        <authorList>
            <person name="Krishnan R."/>
            <person name="Ramesh Kumar N."/>
        </authorList>
    </citation>
    <scope>NUCLEOTIDE SEQUENCE [LARGE SCALE GENOMIC DNA]</scope>
    <source>
        <strain evidence="7 8">228</strain>
    </source>
</reference>
<dbReference type="SUPFAM" id="SSF46626">
    <property type="entry name" value="Cytochrome c"/>
    <property type="match status" value="1"/>
</dbReference>
<dbReference type="PANTHER" id="PTHR30600">
    <property type="entry name" value="CYTOCHROME C PEROXIDASE-RELATED"/>
    <property type="match status" value="1"/>
</dbReference>
<feature type="transmembrane region" description="Helical" evidence="5">
    <location>
        <begin position="81"/>
        <end position="100"/>
    </location>
</feature>
<proteinExistence type="predicted"/>
<keyword evidence="2 4" id="KW-0479">Metal-binding</keyword>
<dbReference type="GO" id="GO:0009055">
    <property type="term" value="F:electron transfer activity"/>
    <property type="evidence" value="ECO:0007669"/>
    <property type="project" value="InterPro"/>
</dbReference>
<name>A0A2S5KTH5_9PROT</name>
<comment type="caution">
    <text evidence="7">The sequence shown here is derived from an EMBL/GenBank/DDBJ whole genome shotgun (WGS) entry which is preliminary data.</text>
</comment>
<evidence type="ECO:0000256" key="4">
    <source>
        <dbReference type="PROSITE-ProRule" id="PRU00433"/>
    </source>
</evidence>
<feature type="domain" description="Cytochrome c" evidence="6">
    <location>
        <begin position="459"/>
        <end position="629"/>
    </location>
</feature>
<dbReference type="Proteomes" id="UP000238196">
    <property type="component" value="Unassembled WGS sequence"/>
</dbReference>
<evidence type="ECO:0000256" key="1">
    <source>
        <dbReference type="ARBA" id="ARBA00022617"/>
    </source>
</evidence>
<dbReference type="EMBL" id="PRLP01000025">
    <property type="protein sequence ID" value="PPC77829.1"/>
    <property type="molecule type" value="Genomic_DNA"/>
</dbReference>
<dbReference type="Pfam" id="PF21419">
    <property type="entry name" value="RoxA-like_Cyt-c"/>
    <property type="match status" value="1"/>
</dbReference>
<feature type="transmembrane region" description="Helical" evidence="5">
    <location>
        <begin position="163"/>
        <end position="182"/>
    </location>
</feature>
<dbReference type="GO" id="GO:0020037">
    <property type="term" value="F:heme binding"/>
    <property type="evidence" value="ECO:0007669"/>
    <property type="project" value="InterPro"/>
</dbReference>
<feature type="transmembrane region" description="Helical" evidence="5">
    <location>
        <begin position="12"/>
        <end position="35"/>
    </location>
</feature>
<evidence type="ECO:0000256" key="3">
    <source>
        <dbReference type="ARBA" id="ARBA00023004"/>
    </source>
</evidence>
<keyword evidence="5" id="KW-1133">Transmembrane helix</keyword>
<dbReference type="GO" id="GO:0046872">
    <property type="term" value="F:metal ion binding"/>
    <property type="evidence" value="ECO:0007669"/>
    <property type="project" value="UniProtKB-KW"/>
</dbReference>
<evidence type="ECO:0000313" key="7">
    <source>
        <dbReference type="EMBL" id="PPC77829.1"/>
    </source>
</evidence>
<feature type="transmembrane region" description="Helical" evidence="5">
    <location>
        <begin position="112"/>
        <end position="131"/>
    </location>
</feature>
<gene>
    <name evidence="7" type="ORF">C4K68_08595</name>
</gene>
<sequence>METVIQHPLPIRWYRILIGIGVVINMTFAIPALLFPNELNTLLGLPLQAFYPWLENTGMLLIGISLFYLPSGFWAARYPLYDWLCVLSRLIAVLFWLYLINSSPYPDAFTPLLYSDLFMFVALGLLLYLGVSPAYRPQAMLQRGLCAALAGLRCLFSGRCRKYSIITLLVVGFVGFEAWYNLLRVVPQPGFSSDEEHFKYAPIGLGMEARIPLYIFSVLPKVCPQQMPTASAAEGWKAFGFIFEPGHSLPVGLAQRQIGYPSVEPNCALCHTGRYRQSSDEVATAVPTAPATFLNLERFQWFLYDCAASSDFVSNTLQQINAQYDLGPIESLFYRFLIVPMTRTSLIKQGKEYGWQKIRPEQGPGRTDTFNPTKMVIFGFPDDSTIGTVDLPQIWNQQPRESMYLHWDGNNNDIRERNYAAAMAVGATPNSVLPDEFKRVTDWLLTHKPPSWPYALDNEQQARGQVIWQGQCASCHEFGKVNTGQVTTSLSELGTDPYRVNSFTVGLVQRFHQFKTPPFDFGAYRKTYSYSNTPTDGIWLRAPYLHNGSVPSLWDLLQKPEQRPVTFYRGNDVIDTRKVGYVSDQPGTDSDHYFLFDTRLPGNSNAGHLYGTDLSDSEKWDLIEYMKSL</sequence>
<feature type="transmembrane region" description="Helical" evidence="5">
    <location>
        <begin position="50"/>
        <end position="69"/>
    </location>
</feature>
<dbReference type="PROSITE" id="PS51007">
    <property type="entry name" value="CYTC"/>
    <property type="match status" value="1"/>
</dbReference>
<evidence type="ECO:0000259" key="6">
    <source>
        <dbReference type="PROSITE" id="PS51007"/>
    </source>
</evidence>
<organism evidence="7 8">
    <name type="scientific">Proteobacteria bacterium 228</name>
    <dbReference type="NCBI Taxonomy" id="2083153"/>
    <lineage>
        <taxon>Bacteria</taxon>
        <taxon>Pseudomonadati</taxon>
        <taxon>Pseudomonadota</taxon>
    </lineage>
</organism>
<dbReference type="Gene3D" id="1.10.760.10">
    <property type="entry name" value="Cytochrome c-like domain"/>
    <property type="match status" value="1"/>
</dbReference>
<keyword evidence="5" id="KW-0472">Membrane</keyword>
<dbReference type="GO" id="GO:0004130">
    <property type="term" value="F:cytochrome-c peroxidase activity"/>
    <property type="evidence" value="ECO:0007669"/>
    <property type="project" value="TreeGrafter"/>
</dbReference>
<dbReference type="PANTHER" id="PTHR30600:SF9">
    <property type="entry name" value="BLR7738 PROTEIN"/>
    <property type="match status" value="1"/>
</dbReference>